<proteinExistence type="predicted"/>
<accession>A0A6A3A2W1</accession>
<evidence type="ECO:0000256" key="1">
    <source>
        <dbReference type="SAM" id="MobiDB-lite"/>
    </source>
</evidence>
<sequence length="269" mass="29190">MPPATCASGSSSTANGGAIGEIMLFGVRVVVDSMRKSVSMNNLSQYEQPHESNKNCNNTTKIKAMRTSTPATPPPMTLFPTPPEIASANEECRGLRKSTSCFCEPCSEIFSPAKNLNRRRRRSSLFDITTDTVQAIPTEEDQADQQENTTQPSETTGFPMMPAAFPMAFNPLIPPVLVEDLTKNLTVAQANQSNTKVATPNLIRPVPSFPALQRYDLNTNPVSDPLSLSLELSLQSDQTDSSSPASRHAPFQVISNFSNGDNNNIIRVA</sequence>
<reference evidence="2" key="1">
    <citation type="submission" date="2019-09" db="EMBL/GenBank/DDBJ databases">
        <title>Draft genome information of white flower Hibiscus syriacus.</title>
        <authorList>
            <person name="Kim Y.-M."/>
        </authorList>
    </citation>
    <scope>NUCLEOTIDE SEQUENCE [LARGE SCALE GENOMIC DNA]</scope>
    <source>
        <strain evidence="2">YM2019G1</strain>
    </source>
</reference>
<evidence type="ECO:0000313" key="2">
    <source>
        <dbReference type="EMBL" id="KAE8697632.1"/>
    </source>
</evidence>
<dbReference type="EMBL" id="VEPZ02001050">
    <property type="protein sequence ID" value="KAE8697632.1"/>
    <property type="molecule type" value="Genomic_DNA"/>
</dbReference>
<dbReference type="Proteomes" id="UP000436088">
    <property type="component" value="Unassembled WGS sequence"/>
</dbReference>
<organism evidence="2 3">
    <name type="scientific">Hibiscus syriacus</name>
    <name type="common">Rose of Sharon</name>
    <dbReference type="NCBI Taxonomy" id="106335"/>
    <lineage>
        <taxon>Eukaryota</taxon>
        <taxon>Viridiplantae</taxon>
        <taxon>Streptophyta</taxon>
        <taxon>Embryophyta</taxon>
        <taxon>Tracheophyta</taxon>
        <taxon>Spermatophyta</taxon>
        <taxon>Magnoliopsida</taxon>
        <taxon>eudicotyledons</taxon>
        <taxon>Gunneridae</taxon>
        <taxon>Pentapetalae</taxon>
        <taxon>rosids</taxon>
        <taxon>malvids</taxon>
        <taxon>Malvales</taxon>
        <taxon>Malvaceae</taxon>
        <taxon>Malvoideae</taxon>
        <taxon>Hibiscus</taxon>
    </lineage>
</organism>
<name>A0A6A3A2W1_HIBSY</name>
<protein>
    <submittedName>
        <fullName evidence="2">Uncharacterized protein</fullName>
    </submittedName>
</protein>
<evidence type="ECO:0000313" key="3">
    <source>
        <dbReference type="Proteomes" id="UP000436088"/>
    </source>
</evidence>
<comment type="caution">
    <text evidence="2">The sequence shown here is derived from an EMBL/GenBank/DDBJ whole genome shotgun (WGS) entry which is preliminary data.</text>
</comment>
<feature type="region of interest" description="Disordered" evidence="1">
    <location>
        <begin position="136"/>
        <end position="156"/>
    </location>
</feature>
<feature type="compositionally biased region" description="Polar residues" evidence="1">
    <location>
        <begin position="145"/>
        <end position="156"/>
    </location>
</feature>
<gene>
    <name evidence="2" type="ORF">F3Y22_tig00110616pilonHSYRG00041</name>
</gene>
<keyword evidence="3" id="KW-1185">Reference proteome</keyword>
<dbReference type="AlphaFoldDB" id="A0A6A3A2W1"/>